<dbReference type="EMBL" id="CP120682">
    <property type="protein sequence ID" value="WKN34167.1"/>
    <property type="molecule type" value="Genomic_DNA"/>
</dbReference>
<evidence type="ECO:0000256" key="1">
    <source>
        <dbReference type="ARBA" id="ARBA00023015"/>
    </source>
</evidence>
<reference evidence="5" key="2">
    <citation type="journal article" date="2024" name="Antonie Van Leeuwenhoek">
        <title>Roseihalotalea indica gen. nov., sp. nov., a halophilic Bacteroidetes from mesopelagic Southwest Indian Ocean with higher carbohydrate metabolic potential.</title>
        <authorList>
            <person name="Chen B."/>
            <person name="Zhang M."/>
            <person name="Lin D."/>
            <person name="Ye J."/>
            <person name="Tang K."/>
        </authorList>
    </citation>
    <scope>NUCLEOTIDE SEQUENCE</scope>
    <source>
        <strain evidence="5">TK19036</strain>
    </source>
</reference>
<dbReference type="InterPro" id="IPR036390">
    <property type="entry name" value="WH_DNA-bd_sf"/>
</dbReference>
<dbReference type="SUPFAM" id="SSF46785">
    <property type="entry name" value="Winged helix' DNA-binding domain"/>
    <property type="match status" value="1"/>
</dbReference>
<dbReference type="PANTHER" id="PTHR42756">
    <property type="entry name" value="TRANSCRIPTIONAL REGULATOR, MARR"/>
    <property type="match status" value="1"/>
</dbReference>
<proteinExistence type="predicted"/>
<organism evidence="5">
    <name type="scientific">Roseihalotalea indica</name>
    <dbReference type="NCBI Taxonomy" id="2867963"/>
    <lineage>
        <taxon>Bacteria</taxon>
        <taxon>Pseudomonadati</taxon>
        <taxon>Bacteroidota</taxon>
        <taxon>Cytophagia</taxon>
        <taxon>Cytophagales</taxon>
        <taxon>Catalimonadaceae</taxon>
        <taxon>Roseihalotalea</taxon>
    </lineage>
</organism>
<reference evidence="5" key="1">
    <citation type="journal article" date="2023" name="Comput. Struct. Biotechnol. J.">
        <title>Discovery of a novel marine Bacteroidetes with a rich repertoire of carbohydrate-active enzymes.</title>
        <authorList>
            <person name="Chen B."/>
            <person name="Liu G."/>
            <person name="Chen Q."/>
            <person name="Wang H."/>
            <person name="Liu L."/>
            <person name="Tang K."/>
        </authorList>
    </citation>
    <scope>NUCLEOTIDE SEQUENCE</scope>
    <source>
        <strain evidence="5">TK19036</strain>
    </source>
</reference>
<dbReference type="InterPro" id="IPR036388">
    <property type="entry name" value="WH-like_DNA-bd_sf"/>
</dbReference>
<dbReference type="AlphaFoldDB" id="A0AA49JIB3"/>
<dbReference type="SMART" id="SM00347">
    <property type="entry name" value="HTH_MARR"/>
    <property type="match status" value="1"/>
</dbReference>
<evidence type="ECO:0000313" key="5">
    <source>
        <dbReference type="EMBL" id="WKN34167.1"/>
    </source>
</evidence>
<sequence>MTDAEQYSEYSFLLEKTQRRIKQYAQKKFAEFNFGVTVDQWVVLKHLYPNSSLSQSHLAEVTYKGMPTLTRIVDLLCAKGLAERIADEQDRRKCQLHLTEAGQAKVKEMLPQVGQIRKAAWDGLQPEDFEHFKLTLNTIYRNLEV</sequence>
<keyword evidence="1" id="KW-0805">Transcription regulation</keyword>
<protein>
    <submittedName>
        <fullName evidence="5">MarR family transcriptional regulator</fullName>
    </submittedName>
</protein>
<dbReference type="GO" id="GO:0003677">
    <property type="term" value="F:DNA binding"/>
    <property type="evidence" value="ECO:0007669"/>
    <property type="project" value="UniProtKB-KW"/>
</dbReference>
<feature type="domain" description="HTH marR-type" evidence="4">
    <location>
        <begin position="7"/>
        <end position="141"/>
    </location>
</feature>
<dbReference type="Pfam" id="PF12802">
    <property type="entry name" value="MarR_2"/>
    <property type="match status" value="1"/>
</dbReference>
<evidence type="ECO:0000256" key="2">
    <source>
        <dbReference type="ARBA" id="ARBA00023125"/>
    </source>
</evidence>
<evidence type="ECO:0000256" key="3">
    <source>
        <dbReference type="ARBA" id="ARBA00023163"/>
    </source>
</evidence>
<dbReference type="GO" id="GO:0003700">
    <property type="term" value="F:DNA-binding transcription factor activity"/>
    <property type="evidence" value="ECO:0007669"/>
    <property type="project" value="InterPro"/>
</dbReference>
<dbReference type="InterPro" id="IPR000835">
    <property type="entry name" value="HTH_MarR-typ"/>
</dbReference>
<dbReference type="PANTHER" id="PTHR42756:SF1">
    <property type="entry name" value="TRANSCRIPTIONAL REPRESSOR OF EMRAB OPERON"/>
    <property type="match status" value="1"/>
</dbReference>
<evidence type="ECO:0000259" key="4">
    <source>
        <dbReference type="PROSITE" id="PS50995"/>
    </source>
</evidence>
<dbReference type="PROSITE" id="PS50995">
    <property type="entry name" value="HTH_MARR_2"/>
    <property type="match status" value="1"/>
</dbReference>
<accession>A0AA49JIB3</accession>
<name>A0AA49JIB3_9BACT</name>
<keyword evidence="3" id="KW-0804">Transcription</keyword>
<gene>
    <name evidence="5" type="ORF">K4G66_17455</name>
</gene>
<dbReference type="Gene3D" id="1.10.10.10">
    <property type="entry name" value="Winged helix-like DNA-binding domain superfamily/Winged helix DNA-binding domain"/>
    <property type="match status" value="1"/>
</dbReference>
<dbReference type="PRINTS" id="PR00598">
    <property type="entry name" value="HTHMARR"/>
</dbReference>
<keyword evidence="2" id="KW-0238">DNA-binding</keyword>